<feature type="transmembrane region" description="Helical" evidence="10">
    <location>
        <begin position="21"/>
        <end position="38"/>
    </location>
</feature>
<keyword evidence="2 10" id="KW-0597">Phosphoprotein</keyword>
<feature type="transmembrane region" description="Helical" evidence="10">
    <location>
        <begin position="302"/>
        <end position="320"/>
    </location>
</feature>
<dbReference type="GO" id="GO:0055085">
    <property type="term" value="P:transmembrane transport"/>
    <property type="evidence" value="ECO:0007669"/>
    <property type="project" value="InterPro"/>
</dbReference>
<feature type="transmembrane region" description="Helical" evidence="10">
    <location>
        <begin position="44"/>
        <end position="64"/>
    </location>
</feature>
<keyword evidence="6 10" id="KW-1278">Translocase</keyword>
<feature type="transmembrane region" description="Helical" evidence="10">
    <location>
        <begin position="245"/>
        <end position="265"/>
    </location>
</feature>
<keyword evidence="1 10" id="KW-0813">Transport</keyword>
<comment type="subcellular location">
    <subcellularLocation>
        <location evidence="10">Cell inner membrane</location>
        <topology evidence="10">Multi-pass membrane protein</topology>
    </subcellularLocation>
</comment>
<proteinExistence type="inferred from homology"/>
<feature type="transmembrane region" description="Helical" evidence="10">
    <location>
        <begin position="120"/>
        <end position="139"/>
    </location>
</feature>
<evidence type="ECO:0000256" key="9">
    <source>
        <dbReference type="ARBA" id="ARBA00023136"/>
    </source>
</evidence>
<keyword evidence="4 10" id="KW-0288">FMN</keyword>
<feature type="modified residue" description="FMN phosphoryl threonine" evidence="10">
    <location>
        <position position="188"/>
    </location>
</feature>
<sequence length="356" mass="39553">MVFQISNSPYTHHSSTISNTMLLVILATLPGISAQWYFFGIGSLIQILLAIITAWITEGLILWLRNLTILKTLSDNSATLTALLLGLSLPPLSPWWLVVLGTIFAIVIGKQLYGGLGQNLFNPAMVGYAVLLISFPLQMTHWTSPTALQETKFEFMDVVNIIFTGHASVDGAILQLQHLGVDGISQATPLNILKNRHRIGANHQQLYWPISTYKNILTHLAWQWVNIGYLIGGSMLLIKNVIRWHIPISFLISLSMFTVLGWLFSPETLNVPIVHLFYGSTMLGAFFIATDPVTAATTNVGRLIYGGLIGMFTWLIRSFGDYPDGLAFSVLLANMFVTSIDYYTQPRIYGSCKENQ</sequence>
<dbReference type="InterPro" id="IPR004338">
    <property type="entry name" value="NqrB/RnfD"/>
</dbReference>
<feature type="transmembrane region" description="Helical" evidence="10">
    <location>
        <begin position="221"/>
        <end position="238"/>
    </location>
</feature>
<dbReference type="PATRIC" id="fig|1235990.3.peg.637"/>
<keyword evidence="7 10" id="KW-0249">Electron transport</keyword>
<dbReference type="GO" id="GO:0005886">
    <property type="term" value="C:plasma membrane"/>
    <property type="evidence" value="ECO:0007669"/>
    <property type="project" value="UniProtKB-SubCell"/>
</dbReference>
<evidence type="ECO:0000256" key="1">
    <source>
        <dbReference type="ARBA" id="ARBA00022448"/>
    </source>
</evidence>
<dbReference type="PANTHER" id="PTHR30578">
    <property type="entry name" value="ELECTRON TRANSPORT COMPLEX PROTEIN RNFD"/>
    <property type="match status" value="1"/>
</dbReference>
<evidence type="ECO:0000313" key="12">
    <source>
        <dbReference type="Proteomes" id="UP000016900"/>
    </source>
</evidence>
<dbReference type="HAMAP" id="MF_00462">
    <property type="entry name" value="RsxD_RnfD"/>
    <property type="match status" value="1"/>
</dbReference>
<gene>
    <name evidence="10 11" type="primary">rnfD</name>
    <name evidence="11" type="ORF">HHS_06400</name>
</gene>
<dbReference type="Pfam" id="PF03116">
    <property type="entry name" value="NQR2_RnfD_RnfE"/>
    <property type="match status" value="1"/>
</dbReference>
<dbReference type="InterPro" id="IPR011303">
    <property type="entry name" value="RnfD_bac"/>
</dbReference>
<evidence type="ECO:0000256" key="5">
    <source>
        <dbReference type="ARBA" id="ARBA00022692"/>
    </source>
</evidence>
<reference evidence="11 12" key="1">
    <citation type="submission" date="2012-10" db="EMBL/GenBank/DDBJ databases">
        <title>Genome sequence of the symbiont of the pentatomidae stink bug Halyomorpha halys.</title>
        <authorList>
            <person name="Kobayashi H."/>
            <person name="Fujii-Muramatsu R."/>
            <person name="Takeishi K."/>
            <person name="Noda H."/>
        </authorList>
    </citation>
    <scope>NUCLEOTIDE SEQUENCE [LARGE SCALE GENOMIC DNA]</scope>
</reference>
<keyword evidence="10" id="KW-1003">Cell membrane</keyword>
<dbReference type="STRING" id="1235990.BMSBPS_0269"/>
<evidence type="ECO:0000256" key="6">
    <source>
        <dbReference type="ARBA" id="ARBA00022967"/>
    </source>
</evidence>
<keyword evidence="10" id="KW-0997">Cell inner membrane</keyword>
<evidence type="ECO:0000256" key="7">
    <source>
        <dbReference type="ARBA" id="ARBA00022982"/>
    </source>
</evidence>
<evidence type="ECO:0000313" key="11">
    <source>
        <dbReference type="EMBL" id="BAO00610.1"/>
    </source>
</evidence>
<evidence type="ECO:0000256" key="4">
    <source>
        <dbReference type="ARBA" id="ARBA00022643"/>
    </source>
</evidence>
<evidence type="ECO:0000256" key="8">
    <source>
        <dbReference type="ARBA" id="ARBA00022989"/>
    </source>
</evidence>
<dbReference type="AlphaFoldDB" id="U3U6M3"/>
<evidence type="ECO:0000256" key="2">
    <source>
        <dbReference type="ARBA" id="ARBA00022553"/>
    </source>
</evidence>
<dbReference type="NCBIfam" id="TIGR01946">
    <property type="entry name" value="rnfD"/>
    <property type="match status" value="1"/>
</dbReference>
<dbReference type="eggNOG" id="COG4658">
    <property type="taxonomic scope" value="Bacteria"/>
</dbReference>
<dbReference type="GO" id="GO:0022900">
    <property type="term" value="P:electron transport chain"/>
    <property type="evidence" value="ECO:0007669"/>
    <property type="project" value="UniProtKB-UniRule"/>
</dbReference>
<dbReference type="EC" id="7.-.-.-" evidence="10"/>
<feature type="transmembrane region" description="Helical" evidence="10">
    <location>
        <begin position="95"/>
        <end position="113"/>
    </location>
</feature>
<keyword evidence="8 10" id="KW-1133">Transmembrane helix</keyword>
<dbReference type="NCBIfam" id="NF002011">
    <property type="entry name" value="PRK00816.1"/>
    <property type="match status" value="1"/>
</dbReference>
<feature type="transmembrane region" description="Helical" evidence="10">
    <location>
        <begin position="271"/>
        <end position="290"/>
    </location>
</feature>
<keyword evidence="12" id="KW-1185">Reference proteome</keyword>
<evidence type="ECO:0000256" key="10">
    <source>
        <dbReference type="HAMAP-Rule" id="MF_00462"/>
    </source>
</evidence>
<dbReference type="KEGG" id="hhs:HHS_06400"/>
<dbReference type="Proteomes" id="UP000016900">
    <property type="component" value="Chromosome"/>
</dbReference>
<keyword evidence="5 10" id="KW-0812">Transmembrane</keyword>
<comment type="subunit">
    <text evidence="10">The complex is composed of six subunits: RnfA, RnfB, RnfC, RnfD, RnfE and RnfG.</text>
</comment>
<protein>
    <recommendedName>
        <fullName evidence="10">Ion-translocating oxidoreductase complex subunit D</fullName>
        <ecNumber evidence="10">7.-.-.-</ecNumber>
    </recommendedName>
    <alternativeName>
        <fullName evidence="10">Rnf electron transport complex subunit D</fullName>
    </alternativeName>
</protein>
<organism evidence="11 12">
    <name type="scientific">Candidatus Pantoea carbekii</name>
    <dbReference type="NCBI Taxonomy" id="1235990"/>
    <lineage>
        <taxon>Bacteria</taxon>
        <taxon>Pseudomonadati</taxon>
        <taxon>Pseudomonadota</taxon>
        <taxon>Gammaproteobacteria</taxon>
        <taxon>Enterobacterales</taxon>
        <taxon>Erwiniaceae</taxon>
        <taxon>Pantoea</taxon>
    </lineage>
</organism>
<accession>U3U6M3</accession>
<comment type="similarity">
    <text evidence="10">Belongs to the NqrB/RnfD family.</text>
</comment>
<dbReference type="OrthoDB" id="9776359at2"/>
<dbReference type="EMBL" id="AP012554">
    <property type="protein sequence ID" value="BAO00610.1"/>
    <property type="molecule type" value="Genomic_DNA"/>
</dbReference>
<name>U3U6M3_9GAMM</name>
<dbReference type="PANTHER" id="PTHR30578:SF0">
    <property type="entry name" value="ION-TRANSLOCATING OXIDOREDUCTASE COMPLEX SUBUNIT D"/>
    <property type="match status" value="1"/>
</dbReference>
<keyword evidence="9 10" id="KW-0472">Membrane</keyword>
<keyword evidence="3 10" id="KW-0285">Flavoprotein</keyword>
<comment type="function">
    <text evidence="10">Part of a membrane-bound complex that couples electron transfer with translocation of ions across the membrane.</text>
</comment>
<evidence type="ECO:0000256" key="3">
    <source>
        <dbReference type="ARBA" id="ARBA00022630"/>
    </source>
</evidence>
<comment type="cofactor">
    <cofactor evidence="10">
        <name>FMN</name>
        <dbReference type="ChEBI" id="CHEBI:58210"/>
    </cofactor>
</comment>